<reference evidence="17 18" key="1">
    <citation type="journal article" date="2010" name="Stand. Genomic Sci.">
        <title>Complete genome sequence of Ferrimonas balearica type strain (PAT).</title>
        <authorList>
            <person name="Nolan M."/>
            <person name="Sikorski J."/>
            <person name="Davenport K."/>
            <person name="Lucas S."/>
            <person name="Glavina Del Rio T."/>
            <person name="Tice H."/>
            <person name="Cheng J."/>
            <person name="Goodwin L."/>
            <person name="Pitluck S."/>
            <person name="Liolios K."/>
            <person name="Ivanova N."/>
            <person name="Mavromatis K."/>
            <person name="Ovchinnikova G."/>
            <person name="Pati A."/>
            <person name="Chen A."/>
            <person name="Palaniappan K."/>
            <person name="Land M."/>
            <person name="Hauser L."/>
            <person name="Chang Y."/>
            <person name="Jeffries C."/>
            <person name="Tapia R."/>
            <person name="Brettin T."/>
            <person name="Detter J."/>
            <person name="Han C."/>
            <person name="Yasawong M."/>
            <person name="Rohde M."/>
            <person name="Tindall B."/>
            <person name="Goker M."/>
            <person name="Woyke T."/>
            <person name="Bristow J."/>
            <person name="Eisen J."/>
            <person name="Markowitz V."/>
            <person name="Hugenholtz P."/>
            <person name="Kyrpides N."/>
            <person name="Klenk H."/>
            <person name="Lapidus A."/>
        </authorList>
    </citation>
    <scope>NUCLEOTIDE SEQUENCE [LARGE SCALE GENOMIC DNA]</scope>
    <source>
        <strain evidence="18">DSM 9799 / CCM 4581 / KCTC 23876 / PAT</strain>
    </source>
</reference>
<comment type="cofactor">
    <cofactor evidence="13">
        <name>heme</name>
        <dbReference type="ChEBI" id="CHEBI:30413"/>
    </cofactor>
    <text evidence="13">Binds 4 heme groups per subunit.</text>
</comment>
<keyword evidence="4" id="KW-1003">Cell membrane</keyword>
<feature type="binding site" evidence="13">
    <location>
        <position position="82"/>
    </location>
    <ligand>
        <name>a menaquinol</name>
        <dbReference type="ChEBI" id="CHEBI:18151"/>
    </ligand>
</feature>
<feature type="binding site" description="covalent" evidence="13">
    <location>
        <position position="51"/>
    </location>
    <ligand>
        <name>heme</name>
        <dbReference type="ChEBI" id="CHEBI:30413"/>
        <label>1</label>
    </ligand>
</feature>
<dbReference type="AlphaFoldDB" id="E1SMN4"/>
<evidence type="ECO:0000256" key="7">
    <source>
        <dbReference type="ARBA" id="ARBA00022723"/>
    </source>
</evidence>
<evidence type="ECO:0000256" key="2">
    <source>
        <dbReference type="ARBA" id="ARBA00007395"/>
    </source>
</evidence>
<keyword evidence="5 12" id="KW-0349">Heme</keyword>
<dbReference type="InterPro" id="IPR005126">
    <property type="entry name" value="NapC/NirT_cyt_c_N"/>
</dbReference>
<dbReference type="PIRSF" id="PIRSF000013">
    <property type="entry name" value="4_hem_cytochrm_NapC"/>
    <property type="match status" value="1"/>
</dbReference>
<evidence type="ECO:0000313" key="17">
    <source>
        <dbReference type="EMBL" id="ADN75573.1"/>
    </source>
</evidence>
<feature type="binding site" description="axial binding residue" evidence="14">
    <location>
        <position position="147"/>
    </location>
    <ligand>
        <name>heme</name>
        <dbReference type="ChEBI" id="CHEBI:30413"/>
        <label>3</label>
    </ligand>
    <ligandPart>
        <name>Fe</name>
        <dbReference type="ChEBI" id="CHEBI:18248"/>
    </ligandPart>
</feature>
<dbReference type="GO" id="GO:0046872">
    <property type="term" value="F:metal ion binding"/>
    <property type="evidence" value="ECO:0007669"/>
    <property type="project" value="UniProtKB-KW"/>
</dbReference>
<dbReference type="GO" id="GO:0005886">
    <property type="term" value="C:plasma membrane"/>
    <property type="evidence" value="ECO:0007669"/>
    <property type="project" value="UniProtKB-SubCell"/>
</dbReference>
<evidence type="ECO:0000256" key="5">
    <source>
        <dbReference type="ARBA" id="ARBA00022617"/>
    </source>
</evidence>
<comment type="subcellular location">
    <subcellularLocation>
        <location evidence="1">Cell membrane</location>
        <topology evidence="1">Single-pass membrane protein</topology>
    </subcellularLocation>
</comment>
<dbReference type="Gene3D" id="1.10.3820.10">
    <property type="entry name" value="Di-heme elbow motif domain"/>
    <property type="match status" value="1"/>
</dbReference>
<evidence type="ECO:0000256" key="11">
    <source>
        <dbReference type="ARBA" id="ARBA00023136"/>
    </source>
</evidence>
<feature type="domain" description="NapC/NirT cytochrome c N-terminal" evidence="16">
    <location>
        <begin position="25"/>
        <end position="189"/>
    </location>
</feature>
<keyword evidence="18" id="KW-1185">Reference proteome</keyword>
<keyword evidence="6 15" id="KW-0812">Transmembrane</keyword>
<dbReference type="PANTHER" id="PTHR30333">
    <property type="entry name" value="CYTOCHROME C-TYPE PROTEIN"/>
    <property type="match status" value="1"/>
</dbReference>
<dbReference type="OrthoDB" id="9782159at2"/>
<dbReference type="EMBL" id="CP002209">
    <property type="protein sequence ID" value="ADN75573.1"/>
    <property type="molecule type" value="Genomic_DNA"/>
</dbReference>
<keyword evidence="10 12" id="KW-0408">Iron</keyword>
<dbReference type="HOGENOM" id="CLU_096753_2_0_6"/>
<evidence type="ECO:0000256" key="9">
    <source>
        <dbReference type="ARBA" id="ARBA00022989"/>
    </source>
</evidence>
<dbReference type="InterPro" id="IPR038266">
    <property type="entry name" value="NapC/NirT_cytc_sf"/>
</dbReference>
<dbReference type="STRING" id="550540.Fbal_1369"/>
<comment type="similarity">
    <text evidence="2">Belongs to the NapC/NirT/NrfH family.</text>
</comment>
<dbReference type="KEGG" id="fbl:Fbal_1369"/>
<dbReference type="Pfam" id="PF03264">
    <property type="entry name" value="Cytochrom_NNT"/>
    <property type="match status" value="1"/>
</dbReference>
<protein>
    <recommendedName>
        <fullName evidence="12">Cytochrome c-type protein</fullName>
    </recommendedName>
</protein>
<feature type="binding site" description="covalent" evidence="13">
    <location>
        <position position="85"/>
    </location>
    <ligand>
        <name>heme</name>
        <dbReference type="ChEBI" id="CHEBI:30413"/>
        <label>2</label>
    </ligand>
</feature>
<dbReference type="GO" id="GO:0009055">
    <property type="term" value="F:electron transfer activity"/>
    <property type="evidence" value="ECO:0007669"/>
    <property type="project" value="TreeGrafter"/>
</dbReference>
<name>E1SMN4_FERBD</name>
<evidence type="ECO:0000259" key="16">
    <source>
        <dbReference type="Pfam" id="PF03264"/>
    </source>
</evidence>
<evidence type="ECO:0000313" key="18">
    <source>
        <dbReference type="Proteomes" id="UP000006683"/>
    </source>
</evidence>
<organism evidence="17 18">
    <name type="scientific">Ferrimonas balearica (strain DSM 9799 / CCM 4581 / KCTC 23876 / PAT)</name>
    <dbReference type="NCBI Taxonomy" id="550540"/>
    <lineage>
        <taxon>Bacteria</taxon>
        <taxon>Pseudomonadati</taxon>
        <taxon>Pseudomonadota</taxon>
        <taxon>Gammaproteobacteria</taxon>
        <taxon>Alteromonadales</taxon>
        <taxon>Ferrimonadaceae</taxon>
        <taxon>Ferrimonas</taxon>
    </lineage>
</organism>
<keyword evidence="7 12" id="KW-0479">Metal-binding</keyword>
<evidence type="ECO:0000256" key="1">
    <source>
        <dbReference type="ARBA" id="ARBA00004162"/>
    </source>
</evidence>
<dbReference type="PANTHER" id="PTHR30333:SF3">
    <property type="entry name" value="CYTOCHROME C-TYPE PROTEIN TORY"/>
    <property type="match status" value="1"/>
</dbReference>
<feature type="binding site" description="axial binding residue" evidence="14">
    <location>
        <position position="186"/>
    </location>
    <ligand>
        <name>heme</name>
        <dbReference type="ChEBI" id="CHEBI:30413"/>
        <label>2</label>
    </ligand>
    <ligandPart>
        <name>Fe</name>
        <dbReference type="ChEBI" id="CHEBI:18248"/>
    </ligandPart>
</feature>
<dbReference type="RefSeq" id="WP_013344879.1">
    <property type="nucleotide sequence ID" value="NC_014541.1"/>
</dbReference>
<dbReference type="SUPFAM" id="SSF48695">
    <property type="entry name" value="Multiheme cytochromes"/>
    <property type="match status" value="1"/>
</dbReference>
<dbReference type="GeneID" id="67181589"/>
<feature type="transmembrane region" description="Helical" evidence="15">
    <location>
        <begin position="20"/>
        <end position="38"/>
    </location>
</feature>
<keyword evidence="3 12" id="KW-0813">Transport</keyword>
<feature type="binding site" evidence="13">
    <location>
        <position position="98"/>
    </location>
    <ligand>
        <name>a menaquinol</name>
        <dbReference type="ChEBI" id="CHEBI:18151"/>
    </ligand>
</feature>
<keyword evidence="8 12" id="KW-0249">Electron transport</keyword>
<evidence type="ECO:0000256" key="6">
    <source>
        <dbReference type="ARBA" id="ARBA00022692"/>
    </source>
</evidence>
<dbReference type="InterPro" id="IPR051174">
    <property type="entry name" value="Cytochrome_c-type_ET"/>
</dbReference>
<keyword evidence="9 15" id="KW-1133">Transmembrane helix</keyword>
<dbReference type="GO" id="GO:0020037">
    <property type="term" value="F:heme binding"/>
    <property type="evidence" value="ECO:0007669"/>
    <property type="project" value="InterPro"/>
</dbReference>
<feature type="binding site" description="covalent" evidence="13">
    <location>
        <position position="180"/>
    </location>
    <ligand>
        <name>heme</name>
        <dbReference type="ChEBI" id="CHEBI:30413"/>
        <label>4</label>
    </ligand>
</feature>
<evidence type="ECO:0000256" key="15">
    <source>
        <dbReference type="SAM" id="Phobius"/>
    </source>
</evidence>
<dbReference type="InterPro" id="IPR036280">
    <property type="entry name" value="Multihaem_cyt_sf"/>
</dbReference>
<evidence type="ECO:0000256" key="12">
    <source>
        <dbReference type="PIRNR" id="PIRNR000013"/>
    </source>
</evidence>
<sequence length="194" mass="21591">MDRNNRGIWQVPNAKWRLGVPLGGILALVLGVIGWVGFEASLHWSSTDEFCTSCHNSPSAWVAEEWHQTAHFKTPSGVAVHCHDCHIPKEFAAKIWVKGTSAVHHIYTQLTGVYTDKAVFEERREMLAQRVWDKMRANDSKECRNCHKVERMDPAAQSPTAAQFHEVLADANGEVTCIDCHAGIAHNLPGATAR</sequence>
<proteinExistence type="inferred from homology"/>
<feature type="binding site" description="covalent" evidence="13">
    <location>
        <position position="54"/>
    </location>
    <ligand>
        <name>heme</name>
        <dbReference type="ChEBI" id="CHEBI:30413"/>
        <label>1</label>
    </ligand>
</feature>
<comment type="PTM">
    <text evidence="12">Binds 4 heme groups per subunit.</text>
</comment>
<dbReference type="Proteomes" id="UP000006683">
    <property type="component" value="Chromosome"/>
</dbReference>
<feature type="binding site" description="covalent" evidence="13">
    <location>
        <position position="146"/>
    </location>
    <ligand>
        <name>heme</name>
        <dbReference type="ChEBI" id="CHEBI:30413"/>
        <label>3</label>
    </ligand>
</feature>
<evidence type="ECO:0000256" key="3">
    <source>
        <dbReference type="ARBA" id="ARBA00022448"/>
    </source>
</evidence>
<evidence type="ECO:0000256" key="10">
    <source>
        <dbReference type="ARBA" id="ARBA00023004"/>
    </source>
</evidence>
<gene>
    <name evidence="17" type="ordered locus">Fbal_1369</name>
</gene>
<evidence type="ECO:0000256" key="4">
    <source>
        <dbReference type="ARBA" id="ARBA00022475"/>
    </source>
</evidence>
<evidence type="ECO:0000256" key="14">
    <source>
        <dbReference type="PIRSR" id="PIRSR000013-2"/>
    </source>
</evidence>
<dbReference type="GO" id="GO:0019333">
    <property type="term" value="P:denitrification pathway"/>
    <property type="evidence" value="ECO:0007669"/>
    <property type="project" value="InterPro"/>
</dbReference>
<feature type="binding site" description="axial binding residue" evidence="14">
    <location>
        <position position="86"/>
    </location>
    <ligand>
        <name>heme</name>
        <dbReference type="ChEBI" id="CHEBI:30413"/>
        <label>2</label>
    </ligand>
    <ligandPart>
        <name>Fe</name>
        <dbReference type="ChEBI" id="CHEBI:18248"/>
    </ligandPart>
</feature>
<feature type="binding site" description="covalent" evidence="13">
    <location>
        <position position="177"/>
    </location>
    <ligand>
        <name>heme</name>
        <dbReference type="ChEBI" id="CHEBI:30413"/>
        <label>4</label>
    </ligand>
</feature>
<keyword evidence="11 15" id="KW-0472">Membrane</keyword>
<feature type="binding site" description="axial binding residue" evidence="14">
    <location>
        <position position="181"/>
    </location>
    <ligand>
        <name>heme</name>
        <dbReference type="ChEBI" id="CHEBI:30413"/>
        <label>4</label>
    </ligand>
    <ligandPart>
        <name>Fe</name>
        <dbReference type="ChEBI" id="CHEBI:18248"/>
    </ligandPart>
</feature>
<dbReference type="GO" id="GO:0009061">
    <property type="term" value="P:anaerobic respiration"/>
    <property type="evidence" value="ECO:0007669"/>
    <property type="project" value="TreeGrafter"/>
</dbReference>
<accession>E1SMN4</accession>
<dbReference type="eggNOG" id="COG3005">
    <property type="taxonomic scope" value="Bacteria"/>
</dbReference>
<dbReference type="InterPro" id="IPR024717">
    <property type="entry name" value="NapC/NirT/NrfH"/>
</dbReference>
<evidence type="ECO:0000256" key="13">
    <source>
        <dbReference type="PIRSR" id="PIRSR000013-1"/>
    </source>
</evidence>
<evidence type="ECO:0000256" key="8">
    <source>
        <dbReference type="ARBA" id="ARBA00022982"/>
    </source>
</evidence>
<feature type="binding site" description="covalent" evidence="13">
    <location>
        <position position="143"/>
    </location>
    <ligand>
        <name>heme</name>
        <dbReference type="ChEBI" id="CHEBI:30413"/>
        <label>3</label>
    </ligand>
</feature>